<name>A0A0K2TQ51_LEPSM</name>
<dbReference type="EMBL" id="HACA01010165">
    <property type="protein sequence ID" value="CDW27526.1"/>
    <property type="molecule type" value="Transcribed_RNA"/>
</dbReference>
<organism evidence="1">
    <name type="scientific">Lepeophtheirus salmonis</name>
    <name type="common">Salmon louse</name>
    <name type="synonym">Caligus salmonis</name>
    <dbReference type="NCBI Taxonomy" id="72036"/>
    <lineage>
        <taxon>Eukaryota</taxon>
        <taxon>Metazoa</taxon>
        <taxon>Ecdysozoa</taxon>
        <taxon>Arthropoda</taxon>
        <taxon>Crustacea</taxon>
        <taxon>Multicrustacea</taxon>
        <taxon>Hexanauplia</taxon>
        <taxon>Copepoda</taxon>
        <taxon>Siphonostomatoida</taxon>
        <taxon>Caligidae</taxon>
        <taxon>Lepeophtheirus</taxon>
    </lineage>
</organism>
<reference evidence="1" key="1">
    <citation type="submission" date="2014-05" db="EMBL/GenBank/DDBJ databases">
        <authorList>
            <person name="Chronopoulou M."/>
        </authorList>
    </citation>
    <scope>NUCLEOTIDE SEQUENCE</scope>
    <source>
        <tissue evidence="1">Whole organism</tissue>
    </source>
</reference>
<accession>A0A0K2TQ51</accession>
<dbReference type="AlphaFoldDB" id="A0A0K2TQ51"/>
<protein>
    <submittedName>
        <fullName evidence="1">Uncharacterized protein</fullName>
    </submittedName>
</protein>
<feature type="non-terminal residue" evidence="1">
    <location>
        <position position="1"/>
    </location>
</feature>
<evidence type="ECO:0000313" key="1">
    <source>
        <dbReference type="EMBL" id="CDW27526.1"/>
    </source>
</evidence>
<proteinExistence type="predicted"/>
<sequence length="49" mass="5784">IKIKHFLQYFPHDNIVKKLLLILLLNKESKGVIGRKYSLIIVGYKQGRF</sequence>